<dbReference type="GO" id="GO:0022900">
    <property type="term" value="P:electron transport chain"/>
    <property type="evidence" value="ECO:0007669"/>
    <property type="project" value="UniProtKB-UniRule"/>
</dbReference>
<evidence type="ECO:0000256" key="4">
    <source>
        <dbReference type="ARBA" id="ARBA00022737"/>
    </source>
</evidence>
<dbReference type="Pfam" id="PF01512">
    <property type="entry name" value="Complex1_51K"/>
    <property type="match status" value="1"/>
</dbReference>
<evidence type="ECO:0000256" key="2">
    <source>
        <dbReference type="ARBA" id="ARBA00022485"/>
    </source>
</evidence>
<dbReference type="EMBL" id="CP073355">
    <property type="protein sequence ID" value="URA10794.1"/>
    <property type="molecule type" value="Genomic_DNA"/>
</dbReference>
<dbReference type="GO" id="GO:0009055">
    <property type="term" value="F:electron transfer activity"/>
    <property type="evidence" value="ECO:0007669"/>
    <property type="project" value="InterPro"/>
</dbReference>
<dbReference type="Gene3D" id="3.30.70.20">
    <property type="match status" value="1"/>
</dbReference>
<keyword evidence="8" id="KW-1003">Cell membrane</keyword>
<keyword evidence="7 8" id="KW-0411">Iron-sulfur</keyword>
<dbReference type="Pfam" id="PF10531">
    <property type="entry name" value="SLBB"/>
    <property type="match status" value="1"/>
</dbReference>
<keyword evidence="2 8" id="KW-0004">4Fe-4S</keyword>
<feature type="domain" description="4Fe-4S ferredoxin-type" evidence="9">
    <location>
        <begin position="360"/>
        <end position="389"/>
    </location>
</feature>
<keyword evidence="6 8" id="KW-0408">Iron</keyword>
<keyword evidence="8" id="KW-0472">Membrane</keyword>
<dbReference type="EC" id="7.-.-.-" evidence="8"/>
<dbReference type="InterPro" id="IPR026902">
    <property type="entry name" value="RnfC_N"/>
</dbReference>
<name>A0AAX3BFF2_9SPIR</name>
<comment type="subcellular location">
    <subcellularLocation>
        <location evidence="8">Cell membrane</location>
        <topology evidence="8">Peripheral membrane protein</topology>
    </subcellularLocation>
</comment>
<dbReference type="PROSITE" id="PS51379">
    <property type="entry name" value="4FE4S_FER_2"/>
    <property type="match status" value="2"/>
</dbReference>
<sequence>MDKKQKIFTFKRGGVHPHENKLTAAQPIVNADVPPLVRIPMAQHLGAPAKVLVSVGDEVKEGQRIGEATGMISAHIHASVSGVVTAIEKANTLTAKQIDFVVIKTGGSFHNWVGEKFPWENLSSQQLVSLVQEAGVVGLGGATFPTHVKLSPPPGKVVETLILNGAECEPYLTIDHRMLLEKSQEILTAIEIVRRILPTIKKVYIGIEINKEDAIDHWTALLAGRSDITVAPLKTRYPQGGEKQLIQAITGKEVPTKGLPADIGVLVENVSTMNAIYEAVVHHKPLIERGLTYTGKGVAKPGNYKVRIGTPISHLIESYGKPEKFAAMISGGPMMGLEIPDENIPVVKSTSGIVFLSPQEDYKVEDRPCIRCAKCLAVCPIGLMPTELAKLADNFLVEEAAGIGLFDCIECGACAYICPSKIPLVGLIRYGKEFYKRKQAQAKK</sequence>
<feature type="binding site" evidence="8">
    <location>
        <position position="408"/>
    </location>
    <ligand>
        <name>[4Fe-4S] cluster</name>
        <dbReference type="ChEBI" id="CHEBI:49883"/>
        <label>2</label>
    </ligand>
</feature>
<keyword evidence="11" id="KW-1185">Reference proteome</keyword>
<feature type="domain" description="4Fe-4S ferredoxin-type" evidence="9">
    <location>
        <begin position="399"/>
        <end position="428"/>
    </location>
</feature>
<organism evidence="10 11">
    <name type="scientific">Thermospira aquatica</name>
    <dbReference type="NCBI Taxonomy" id="2828656"/>
    <lineage>
        <taxon>Bacteria</taxon>
        <taxon>Pseudomonadati</taxon>
        <taxon>Spirochaetota</taxon>
        <taxon>Spirochaetia</taxon>
        <taxon>Brevinematales</taxon>
        <taxon>Thermospiraceae</taxon>
        <taxon>Thermospira</taxon>
    </lineage>
</organism>
<dbReference type="InterPro" id="IPR019554">
    <property type="entry name" value="Soluble_ligand-bd"/>
</dbReference>
<evidence type="ECO:0000256" key="8">
    <source>
        <dbReference type="HAMAP-Rule" id="MF_00461"/>
    </source>
</evidence>
<dbReference type="HAMAP" id="MF_00461">
    <property type="entry name" value="RsxC_RnfC"/>
    <property type="match status" value="1"/>
</dbReference>
<dbReference type="NCBIfam" id="TIGR01945">
    <property type="entry name" value="rnfC"/>
    <property type="match status" value="1"/>
</dbReference>
<protein>
    <recommendedName>
        <fullName evidence="8">Ion-translocating oxidoreductase complex subunit C</fullName>
        <ecNumber evidence="8">7.-.-.-</ecNumber>
    </recommendedName>
    <alternativeName>
        <fullName evidence="8">Rnf electron transport complex subunit C</fullName>
    </alternativeName>
</protein>
<evidence type="ECO:0000256" key="6">
    <source>
        <dbReference type="ARBA" id="ARBA00023004"/>
    </source>
</evidence>
<keyword evidence="4 8" id="KW-0677">Repeat</keyword>
<dbReference type="InterPro" id="IPR011538">
    <property type="entry name" value="Nuo51_FMN-bd"/>
</dbReference>
<dbReference type="PANTHER" id="PTHR43034">
    <property type="entry name" value="ION-TRANSLOCATING OXIDOREDUCTASE COMPLEX SUBUNIT C"/>
    <property type="match status" value="1"/>
</dbReference>
<reference evidence="10" key="1">
    <citation type="submission" date="2021-04" db="EMBL/GenBank/DDBJ databases">
        <authorList>
            <person name="Postec A."/>
        </authorList>
    </citation>
    <scope>NUCLEOTIDE SEQUENCE</scope>
    <source>
        <strain evidence="10">F1F22</strain>
    </source>
</reference>
<dbReference type="InterPro" id="IPR017896">
    <property type="entry name" value="4Fe4S_Fe-S-bd"/>
</dbReference>
<dbReference type="Pfam" id="PF13237">
    <property type="entry name" value="Fer4_10"/>
    <property type="match status" value="1"/>
</dbReference>
<dbReference type="InterPro" id="IPR010208">
    <property type="entry name" value="Ion_transpt_RnfC/RsxC"/>
</dbReference>
<dbReference type="GO" id="GO:0051539">
    <property type="term" value="F:4 iron, 4 sulfur cluster binding"/>
    <property type="evidence" value="ECO:0007669"/>
    <property type="project" value="UniProtKB-KW"/>
</dbReference>
<dbReference type="InterPro" id="IPR017900">
    <property type="entry name" value="4Fe4S_Fe_S_CS"/>
</dbReference>
<dbReference type="AlphaFoldDB" id="A0AAX3BFF2"/>
<comment type="subunit">
    <text evidence="8">The complex is composed of six subunits: RnfA, RnfB, RnfC, RnfD, RnfE and RnfG.</text>
</comment>
<comment type="similarity">
    <text evidence="8">Belongs to the 4Fe4S bacterial-type ferredoxin family. RnfC subfamily.</text>
</comment>
<dbReference type="PANTHER" id="PTHR43034:SF2">
    <property type="entry name" value="ION-TRANSLOCATING OXIDOREDUCTASE COMPLEX SUBUNIT C"/>
    <property type="match status" value="1"/>
</dbReference>
<feature type="binding site" evidence="8">
    <location>
        <position position="418"/>
    </location>
    <ligand>
        <name>[4Fe-4S] cluster</name>
        <dbReference type="ChEBI" id="CHEBI:49883"/>
        <label>1</label>
    </ligand>
</feature>
<dbReference type="Gene3D" id="3.40.50.11540">
    <property type="entry name" value="NADH-ubiquinone oxidoreductase 51kDa subunit"/>
    <property type="match status" value="1"/>
</dbReference>
<dbReference type="GO" id="GO:0005886">
    <property type="term" value="C:plasma membrane"/>
    <property type="evidence" value="ECO:0007669"/>
    <property type="project" value="UniProtKB-SubCell"/>
</dbReference>
<feature type="binding site" evidence="8">
    <location>
        <position position="375"/>
    </location>
    <ligand>
        <name>[4Fe-4S] cluster</name>
        <dbReference type="ChEBI" id="CHEBI:49883"/>
        <label>1</label>
    </ligand>
</feature>
<gene>
    <name evidence="10" type="primary">rsxC</name>
    <name evidence="8" type="synonym">rnfC</name>
    <name evidence="10" type="ORF">KDW03_03035</name>
</gene>
<evidence type="ECO:0000256" key="7">
    <source>
        <dbReference type="ARBA" id="ARBA00023014"/>
    </source>
</evidence>
<evidence type="ECO:0000313" key="11">
    <source>
        <dbReference type="Proteomes" id="UP001056539"/>
    </source>
</evidence>
<evidence type="ECO:0000313" key="10">
    <source>
        <dbReference type="EMBL" id="URA10794.1"/>
    </source>
</evidence>
<keyword evidence="5 8" id="KW-0249">Electron transport</keyword>
<dbReference type="SUPFAM" id="SSF142019">
    <property type="entry name" value="Nqo1 FMN-binding domain-like"/>
    <property type="match status" value="1"/>
</dbReference>
<dbReference type="NCBIfam" id="NF003454">
    <property type="entry name" value="PRK05035.1"/>
    <property type="match status" value="1"/>
</dbReference>
<evidence type="ECO:0000256" key="3">
    <source>
        <dbReference type="ARBA" id="ARBA00022723"/>
    </source>
</evidence>
<evidence type="ECO:0000256" key="1">
    <source>
        <dbReference type="ARBA" id="ARBA00022448"/>
    </source>
</evidence>
<dbReference type="GO" id="GO:0046872">
    <property type="term" value="F:metal ion binding"/>
    <property type="evidence" value="ECO:0007669"/>
    <property type="project" value="UniProtKB-KW"/>
</dbReference>
<keyword evidence="3 8" id="KW-0479">Metal-binding</keyword>
<accession>A0AAX3BFF2</accession>
<dbReference type="PROSITE" id="PS00198">
    <property type="entry name" value="4FE4S_FER_1"/>
    <property type="match status" value="1"/>
</dbReference>
<dbReference type="InterPro" id="IPR037225">
    <property type="entry name" value="Nuo51_FMN-bd_sf"/>
</dbReference>
<feature type="binding site" evidence="8">
    <location>
        <position position="414"/>
    </location>
    <ligand>
        <name>[4Fe-4S] cluster</name>
        <dbReference type="ChEBI" id="CHEBI:49883"/>
        <label>2</label>
    </ligand>
</feature>
<evidence type="ECO:0000259" key="9">
    <source>
        <dbReference type="PROSITE" id="PS51379"/>
    </source>
</evidence>
<proteinExistence type="inferred from homology"/>
<feature type="binding site" evidence="8">
    <location>
        <position position="369"/>
    </location>
    <ligand>
        <name>[4Fe-4S] cluster</name>
        <dbReference type="ChEBI" id="CHEBI:49883"/>
        <label>1</label>
    </ligand>
</feature>
<keyword evidence="1 8" id="KW-0813">Transport</keyword>
<feature type="binding site" evidence="8">
    <location>
        <position position="411"/>
    </location>
    <ligand>
        <name>[4Fe-4S] cluster</name>
        <dbReference type="ChEBI" id="CHEBI:49883"/>
        <label>2</label>
    </ligand>
</feature>
<comment type="cofactor">
    <cofactor evidence="8">
        <name>[4Fe-4S] cluster</name>
        <dbReference type="ChEBI" id="CHEBI:49883"/>
    </cofactor>
    <text evidence="8">Binds 2 [4Fe-4S] clusters per subunit.</text>
</comment>
<comment type="function">
    <text evidence="8">Part of a membrane-bound complex that couples electron transfer with translocation of ions across the membrane.</text>
</comment>
<feature type="binding site" evidence="8">
    <location>
        <position position="372"/>
    </location>
    <ligand>
        <name>[4Fe-4S] cluster</name>
        <dbReference type="ChEBI" id="CHEBI:49883"/>
        <label>1</label>
    </ligand>
</feature>
<evidence type="ECO:0000256" key="5">
    <source>
        <dbReference type="ARBA" id="ARBA00022982"/>
    </source>
</evidence>
<reference evidence="10" key="2">
    <citation type="submission" date="2022-06" db="EMBL/GenBank/DDBJ databases">
        <title>Thermospira aquatica gen. nov., sp. nov.</title>
        <authorList>
            <person name="Ben Ali Gam Z."/>
            <person name="Labat M."/>
        </authorList>
    </citation>
    <scope>NUCLEOTIDE SEQUENCE</scope>
    <source>
        <strain evidence="10">F1F22</strain>
    </source>
</reference>
<feature type="binding site" evidence="8">
    <location>
        <position position="379"/>
    </location>
    <ligand>
        <name>[4Fe-4S] cluster</name>
        <dbReference type="ChEBI" id="CHEBI:49883"/>
        <label>2</label>
    </ligand>
</feature>
<dbReference type="RefSeq" id="WP_271435923.1">
    <property type="nucleotide sequence ID" value="NZ_CP073355.1"/>
</dbReference>
<dbReference type="Pfam" id="PF13375">
    <property type="entry name" value="RnfC_N"/>
    <property type="match status" value="1"/>
</dbReference>
<dbReference type="SUPFAM" id="SSF46548">
    <property type="entry name" value="alpha-helical ferredoxin"/>
    <property type="match status" value="1"/>
</dbReference>
<keyword evidence="8" id="KW-1278">Translocase</keyword>
<dbReference type="Proteomes" id="UP001056539">
    <property type="component" value="Chromosome"/>
</dbReference>
<dbReference type="KEGG" id="taqu:KDW03_03035"/>